<dbReference type="SMART" id="SM00271">
    <property type="entry name" value="DnaJ"/>
    <property type="match status" value="1"/>
</dbReference>
<comment type="caution">
    <text evidence="3">The sequence shown here is derived from an EMBL/GenBank/DDBJ whole genome shotgun (WGS) entry which is preliminary data.</text>
</comment>
<evidence type="ECO:0000256" key="1">
    <source>
        <dbReference type="ARBA" id="ARBA00023186"/>
    </source>
</evidence>
<keyword evidence="1" id="KW-0143">Chaperone</keyword>
<keyword evidence="4" id="KW-1185">Reference proteome</keyword>
<dbReference type="Pfam" id="PF12339">
    <property type="entry name" value="DNAJ_related"/>
    <property type="match status" value="1"/>
</dbReference>
<protein>
    <recommendedName>
        <fullName evidence="2">J domain-containing protein</fullName>
    </recommendedName>
</protein>
<dbReference type="InterPro" id="IPR036869">
    <property type="entry name" value="J_dom_sf"/>
</dbReference>
<gene>
    <name evidence="3" type="ORF">GCM10009098_00280</name>
</gene>
<dbReference type="PROSITE" id="PS50076">
    <property type="entry name" value="DNAJ_2"/>
    <property type="match status" value="1"/>
</dbReference>
<dbReference type="InterPro" id="IPR021059">
    <property type="entry name" value="DnaJ-related_N"/>
</dbReference>
<sequence length="205" mass="23887">MTMHTSPLTEPVLNLLQNQLLNLVCEPQAVADQAIEEQYLLKRLGLKLHSDIALSDDMNRFQLHFVLYHLLYRVQQQLLDLQQGYLSVELAKVRLLSVSQAPVSDVHDGRRQYYLNWQNFHHMTEQLLDQHLSAFWQHFAAPQSTRLMLSQAEAETLLQLPAHFNLAQLKKAYRTKALQLHPDRGGDAQQFILLRHAYQQLLELF</sequence>
<accession>A0ABN1D809</accession>
<name>A0ABN1D809_9GAMM</name>
<dbReference type="CDD" id="cd06257">
    <property type="entry name" value="DnaJ"/>
    <property type="match status" value="1"/>
</dbReference>
<organism evidence="3 4">
    <name type="scientific">Rheinheimera aquimaris</name>
    <dbReference type="NCBI Taxonomy" id="412437"/>
    <lineage>
        <taxon>Bacteria</taxon>
        <taxon>Pseudomonadati</taxon>
        <taxon>Pseudomonadota</taxon>
        <taxon>Gammaproteobacteria</taxon>
        <taxon>Chromatiales</taxon>
        <taxon>Chromatiaceae</taxon>
        <taxon>Rheinheimera</taxon>
    </lineage>
</organism>
<feature type="domain" description="J" evidence="2">
    <location>
        <begin position="153"/>
        <end position="205"/>
    </location>
</feature>
<reference evidence="3 4" key="1">
    <citation type="journal article" date="2019" name="Int. J. Syst. Evol. Microbiol.">
        <title>The Global Catalogue of Microorganisms (GCM) 10K type strain sequencing project: providing services to taxonomists for standard genome sequencing and annotation.</title>
        <authorList>
            <consortium name="The Broad Institute Genomics Platform"/>
            <consortium name="The Broad Institute Genome Sequencing Center for Infectious Disease"/>
            <person name="Wu L."/>
            <person name="Ma J."/>
        </authorList>
    </citation>
    <scope>NUCLEOTIDE SEQUENCE [LARGE SCALE GENOMIC DNA]</scope>
    <source>
        <strain evidence="3 4">JCM 14331</strain>
    </source>
</reference>
<dbReference type="EMBL" id="BAAAEO010000001">
    <property type="protein sequence ID" value="GAA0536801.1"/>
    <property type="molecule type" value="Genomic_DNA"/>
</dbReference>
<dbReference type="SUPFAM" id="SSF46565">
    <property type="entry name" value="Chaperone J-domain"/>
    <property type="match status" value="1"/>
</dbReference>
<evidence type="ECO:0000313" key="4">
    <source>
        <dbReference type="Proteomes" id="UP001501169"/>
    </source>
</evidence>
<dbReference type="Gene3D" id="1.10.287.110">
    <property type="entry name" value="DnaJ domain"/>
    <property type="match status" value="1"/>
</dbReference>
<dbReference type="RefSeq" id="WP_226765978.1">
    <property type="nucleotide sequence ID" value="NZ_BAAAEO010000001.1"/>
</dbReference>
<dbReference type="Proteomes" id="UP001501169">
    <property type="component" value="Unassembled WGS sequence"/>
</dbReference>
<evidence type="ECO:0000259" key="2">
    <source>
        <dbReference type="PROSITE" id="PS50076"/>
    </source>
</evidence>
<evidence type="ECO:0000313" key="3">
    <source>
        <dbReference type="EMBL" id="GAA0536801.1"/>
    </source>
</evidence>
<proteinExistence type="predicted"/>
<dbReference type="Pfam" id="PF00226">
    <property type="entry name" value="DnaJ"/>
    <property type="match status" value="1"/>
</dbReference>
<dbReference type="InterPro" id="IPR001623">
    <property type="entry name" value="DnaJ_domain"/>
</dbReference>